<dbReference type="RefSeq" id="WP_132744310.1">
    <property type="nucleotide sequence ID" value="NZ_SLXK01000004.1"/>
</dbReference>
<evidence type="ECO:0000256" key="1">
    <source>
        <dbReference type="ARBA" id="ARBA00023015"/>
    </source>
</evidence>
<dbReference type="PANTHER" id="PTHR30514">
    <property type="entry name" value="GLUCOKINASE"/>
    <property type="match status" value="1"/>
</dbReference>
<protein>
    <submittedName>
        <fullName evidence="6">RpiR family transcriptional regulator</fullName>
    </submittedName>
</protein>
<evidence type="ECO:0000259" key="5">
    <source>
        <dbReference type="PROSITE" id="PS51464"/>
    </source>
</evidence>
<evidence type="ECO:0000313" key="6">
    <source>
        <dbReference type="EMBL" id="TCP30977.1"/>
    </source>
</evidence>
<dbReference type="InterPro" id="IPR009057">
    <property type="entry name" value="Homeodomain-like_sf"/>
</dbReference>
<dbReference type="GO" id="GO:1901135">
    <property type="term" value="P:carbohydrate derivative metabolic process"/>
    <property type="evidence" value="ECO:0007669"/>
    <property type="project" value="InterPro"/>
</dbReference>
<name>A0A4R2P831_9BACL</name>
<evidence type="ECO:0000256" key="2">
    <source>
        <dbReference type="ARBA" id="ARBA00023125"/>
    </source>
</evidence>
<dbReference type="GO" id="GO:0097367">
    <property type="term" value="F:carbohydrate derivative binding"/>
    <property type="evidence" value="ECO:0007669"/>
    <property type="project" value="InterPro"/>
</dbReference>
<sequence>MAGCLLKIKEELHHLSESERKVAHYILNNTEEAVHLPIGELALKCHASKTAITRMCQRLNYKGFRDFRIDLASDFASQEQQEHKYTDIKPGDTLNTIIKNVCYNNIKSIDDTQRVLNDKDIEAAISAIHKAKKIVFYGVGASGIVAMDAQQKFLRINRTVFSYPDYHLQAITTATLSEGDVAVVISNSGETKETVDIANIAKDRKAIVISITRFGKNTLSGLSDIKLFLSSPETTIRSGAMGSLIAQLTIVDILFSGVASIEYPAIEEYLDRSREVITPRKYKD</sequence>
<accession>A0A4R2P831</accession>
<gene>
    <name evidence="6" type="ORF">EV207_104156</name>
</gene>
<organism evidence="6 7">
    <name type="scientific">Scopulibacillus darangshiensis</name>
    <dbReference type="NCBI Taxonomy" id="442528"/>
    <lineage>
        <taxon>Bacteria</taxon>
        <taxon>Bacillati</taxon>
        <taxon>Bacillota</taxon>
        <taxon>Bacilli</taxon>
        <taxon>Bacillales</taxon>
        <taxon>Sporolactobacillaceae</taxon>
        <taxon>Scopulibacillus</taxon>
    </lineage>
</organism>
<dbReference type="PANTHER" id="PTHR30514:SF1">
    <property type="entry name" value="HTH-TYPE TRANSCRIPTIONAL REGULATOR HEXR-RELATED"/>
    <property type="match status" value="1"/>
</dbReference>
<dbReference type="PROSITE" id="PS51464">
    <property type="entry name" value="SIS"/>
    <property type="match status" value="1"/>
</dbReference>
<dbReference type="InterPro" id="IPR046348">
    <property type="entry name" value="SIS_dom_sf"/>
</dbReference>
<dbReference type="InterPro" id="IPR001347">
    <property type="entry name" value="SIS_dom"/>
</dbReference>
<dbReference type="SUPFAM" id="SSF53697">
    <property type="entry name" value="SIS domain"/>
    <property type="match status" value="1"/>
</dbReference>
<dbReference type="PROSITE" id="PS51071">
    <property type="entry name" value="HTH_RPIR"/>
    <property type="match status" value="1"/>
</dbReference>
<dbReference type="Proteomes" id="UP000295416">
    <property type="component" value="Unassembled WGS sequence"/>
</dbReference>
<evidence type="ECO:0000313" key="7">
    <source>
        <dbReference type="Proteomes" id="UP000295416"/>
    </source>
</evidence>
<reference evidence="6 7" key="1">
    <citation type="submission" date="2019-03" db="EMBL/GenBank/DDBJ databases">
        <title>Genomic Encyclopedia of Type Strains, Phase IV (KMG-IV): sequencing the most valuable type-strain genomes for metagenomic binning, comparative biology and taxonomic classification.</title>
        <authorList>
            <person name="Goeker M."/>
        </authorList>
    </citation>
    <scope>NUCLEOTIDE SEQUENCE [LARGE SCALE GENOMIC DNA]</scope>
    <source>
        <strain evidence="6 7">DSM 19377</strain>
    </source>
</reference>
<dbReference type="Pfam" id="PF01418">
    <property type="entry name" value="HTH_6"/>
    <property type="match status" value="1"/>
</dbReference>
<keyword evidence="7" id="KW-1185">Reference proteome</keyword>
<dbReference type="InterPro" id="IPR000281">
    <property type="entry name" value="HTH_RpiR"/>
</dbReference>
<proteinExistence type="predicted"/>
<dbReference type="EMBL" id="SLXK01000004">
    <property type="protein sequence ID" value="TCP30977.1"/>
    <property type="molecule type" value="Genomic_DNA"/>
</dbReference>
<dbReference type="SUPFAM" id="SSF46689">
    <property type="entry name" value="Homeodomain-like"/>
    <property type="match status" value="1"/>
</dbReference>
<dbReference type="Gene3D" id="3.40.50.10490">
    <property type="entry name" value="Glucose-6-phosphate isomerase like protein, domain 1"/>
    <property type="match status" value="1"/>
</dbReference>
<keyword evidence="2" id="KW-0238">DNA-binding</keyword>
<feature type="domain" description="SIS" evidence="5">
    <location>
        <begin position="124"/>
        <end position="264"/>
    </location>
</feature>
<dbReference type="GO" id="GO:0003677">
    <property type="term" value="F:DNA binding"/>
    <property type="evidence" value="ECO:0007669"/>
    <property type="project" value="UniProtKB-KW"/>
</dbReference>
<dbReference type="OrthoDB" id="370421at2"/>
<evidence type="ECO:0000259" key="4">
    <source>
        <dbReference type="PROSITE" id="PS51071"/>
    </source>
</evidence>
<dbReference type="InterPro" id="IPR047640">
    <property type="entry name" value="RpiR-like"/>
</dbReference>
<dbReference type="Pfam" id="PF01380">
    <property type="entry name" value="SIS"/>
    <property type="match status" value="1"/>
</dbReference>
<keyword evidence="3" id="KW-0804">Transcription</keyword>
<dbReference type="Gene3D" id="1.10.10.10">
    <property type="entry name" value="Winged helix-like DNA-binding domain superfamily/Winged helix DNA-binding domain"/>
    <property type="match status" value="1"/>
</dbReference>
<feature type="domain" description="HTH rpiR-type" evidence="4">
    <location>
        <begin position="2"/>
        <end position="78"/>
    </location>
</feature>
<dbReference type="AlphaFoldDB" id="A0A4R2P831"/>
<dbReference type="GO" id="GO:0003700">
    <property type="term" value="F:DNA-binding transcription factor activity"/>
    <property type="evidence" value="ECO:0007669"/>
    <property type="project" value="InterPro"/>
</dbReference>
<dbReference type="InterPro" id="IPR036388">
    <property type="entry name" value="WH-like_DNA-bd_sf"/>
</dbReference>
<dbReference type="CDD" id="cd05013">
    <property type="entry name" value="SIS_RpiR"/>
    <property type="match status" value="1"/>
</dbReference>
<evidence type="ECO:0000256" key="3">
    <source>
        <dbReference type="ARBA" id="ARBA00023163"/>
    </source>
</evidence>
<keyword evidence="1" id="KW-0805">Transcription regulation</keyword>
<dbReference type="InterPro" id="IPR035472">
    <property type="entry name" value="RpiR-like_SIS"/>
</dbReference>
<comment type="caution">
    <text evidence="6">The sequence shown here is derived from an EMBL/GenBank/DDBJ whole genome shotgun (WGS) entry which is preliminary data.</text>
</comment>